<dbReference type="GeneID" id="85366014"/>
<accession>A0AA39KA25</accession>
<evidence type="ECO:0000313" key="1">
    <source>
        <dbReference type="EMBL" id="KAK0457357.1"/>
    </source>
</evidence>
<evidence type="ECO:0000313" key="2">
    <source>
        <dbReference type="Proteomes" id="UP001175211"/>
    </source>
</evidence>
<organism evidence="1 2">
    <name type="scientific">Armillaria tabescens</name>
    <name type="common">Ringless honey mushroom</name>
    <name type="synonym">Agaricus tabescens</name>
    <dbReference type="NCBI Taxonomy" id="1929756"/>
    <lineage>
        <taxon>Eukaryota</taxon>
        <taxon>Fungi</taxon>
        <taxon>Dikarya</taxon>
        <taxon>Basidiomycota</taxon>
        <taxon>Agaricomycotina</taxon>
        <taxon>Agaricomycetes</taxon>
        <taxon>Agaricomycetidae</taxon>
        <taxon>Agaricales</taxon>
        <taxon>Marasmiineae</taxon>
        <taxon>Physalacriaceae</taxon>
        <taxon>Desarmillaria</taxon>
    </lineage>
</organism>
<dbReference type="Proteomes" id="UP001175211">
    <property type="component" value="Unassembled WGS sequence"/>
</dbReference>
<gene>
    <name evidence="1" type="ORF">EV420DRAFT_522561</name>
</gene>
<dbReference type="EMBL" id="JAUEPS010000022">
    <property type="protein sequence ID" value="KAK0457357.1"/>
    <property type="molecule type" value="Genomic_DNA"/>
</dbReference>
<name>A0AA39KA25_ARMTA</name>
<protein>
    <submittedName>
        <fullName evidence="1">Uncharacterized protein</fullName>
    </submittedName>
</protein>
<sequence>MTGIYTMVSALWYIVERCMAIKESRIGQGEVAAAEGGDDEEQELGSLPVSNLHALTNMVSLRSENLARSHSTMYMSTESSDRIPQDLFSSFHSAIARTPLDKLRRDVAEYEKDLDTLLVTDLFMNPRKVPSTSASVPTVVHVPEQSVAVSIVEWLSLYTC</sequence>
<dbReference type="AlphaFoldDB" id="A0AA39KA25"/>
<keyword evidence="2" id="KW-1185">Reference proteome</keyword>
<proteinExistence type="predicted"/>
<reference evidence="1" key="1">
    <citation type="submission" date="2023-06" db="EMBL/GenBank/DDBJ databases">
        <authorList>
            <consortium name="Lawrence Berkeley National Laboratory"/>
            <person name="Ahrendt S."/>
            <person name="Sahu N."/>
            <person name="Indic B."/>
            <person name="Wong-Bajracharya J."/>
            <person name="Merenyi Z."/>
            <person name="Ke H.-M."/>
            <person name="Monk M."/>
            <person name="Kocsube S."/>
            <person name="Drula E."/>
            <person name="Lipzen A."/>
            <person name="Balint B."/>
            <person name="Henrissat B."/>
            <person name="Andreopoulos B."/>
            <person name="Martin F.M."/>
            <person name="Harder C.B."/>
            <person name="Rigling D."/>
            <person name="Ford K.L."/>
            <person name="Foster G.D."/>
            <person name="Pangilinan J."/>
            <person name="Papanicolaou A."/>
            <person name="Barry K."/>
            <person name="LaButti K."/>
            <person name="Viragh M."/>
            <person name="Koriabine M."/>
            <person name="Yan M."/>
            <person name="Riley R."/>
            <person name="Champramary S."/>
            <person name="Plett K.L."/>
            <person name="Tsai I.J."/>
            <person name="Slot J."/>
            <person name="Sipos G."/>
            <person name="Plett J."/>
            <person name="Nagy L.G."/>
            <person name="Grigoriev I.V."/>
        </authorList>
    </citation>
    <scope>NUCLEOTIDE SEQUENCE</scope>
    <source>
        <strain evidence="1">CCBAS 213</strain>
    </source>
</reference>
<dbReference type="RefSeq" id="XP_060329672.1">
    <property type="nucleotide sequence ID" value="XM_060482466.1"/>
</dbReference>
<comment type="caution">
    <text evidence="1">The sequence shown here is derived from an EMBL/GenBank/DDBJ whole genome shotgun (WGS) entry which is preliminary data.</text>
</comment>